<dbReference type="STRING" id="39432.ENSSBOP00000033170"/>
<keyword evidence="10 14" id="KW-0675">Receptor</keyword>
<feature type="transmembrane region" description="Helical" evidence="15">
    <location>
        <begin position="378"/>
        <end position="398"/>
    </location>
</feature>
<dbReference type="Ensembl" id="ENSSBOT00000050081.1">
    <property type="protein sequence ID" value="ENSSBOP00000033170.1"/>
    <property type="gene ID" value="ENSSBOG00000032760.1"/>
</dbReference>
<keyword evidence="9" id="KW-1015">Disulfide bond</keyword>
<evidence type="ECO:0000256" key="13">
    <source>
        <dbReference type="ARBA" id="ARBA00039439"/>
    </source>
</evidence>
<evidence type="ECO:0000256" key="2">
    <source>
        <dbReference type="ARBA" id="ARBA00004651"/>
    </source>
</evidence>
<dbReference type="GO" id="GO:0001594">
    <property type="term" value="F:trace-amine receptor activity"/>
    <property type="evidence" value="ECO:0007669"/>
    <property type="project" value="Ensembl"/>
</dbReference>
<evidence type="ECO:0000256" key="9">
    <source>
        <dbReference type="ARBA" id="ARBA00023157"/>
    </source>
</evidence>
<keyword evidence="5" id="KW-0256">Endoplasmic reticulum</keyword>
<feature type="transmembrane region" description="Helical" evidence="15">
    <location>
        <begin position="288"/>
        <end position="310"/>
    </location>
</feature>
<dbReference type="InterPro" id="IPR050569">
    <property type="entry name" value="TAAR"/>
</dbReference>
<keyword evidence="8 15" id="KW-0472">Membrane</keyword>
<name>A0A2K6UMN9_SAIBB</name>
<dbReference type="GO" id="GO:0007189">
    <property type="term" value="P:adenylate cyclase-activating G protein-coupled receptor signaling pathway"/>
    <property type="evidence" value="ECO:0007669"/>
    <property type="project" value="Ensembl"/>
</dbReference>
<dbReference type="InterPro" id="IPR000276">
    <property type="entry name" value="GPCR_Rhodpsn"/>
</dbReference>
<dbReference type="AlphaFoldDB" id="A0A2K6UMN9"/>
<evidence type="ECO:0000256" key="4">
    <source>
        <dbReference type="ARBA" id="ARBA00022692"/>
    </source>
</evidence>
<dbReference type="GO" id="GO:0012505">
    <property type="term" value="C:endomembrane system"/>
    <property type="evidence" value="ECO:0007669"/>
    <property type="project" value="Ensembl"/>
</dbReference>
<dbReference type="GO" id="GO:0007200">
    <property type="term" value="P:phospholipase C-activating G protein-coupled receptor signaling pathway"/>
    <property type="evidence" value="ECO:0007669"/>
    <property type="project" value="Ensembl"/>
</dbReference>
<keyword evidence="11" id="KW-0325">Glycoprotein</keyword>
<keyword evidence="12 14" id="KW-0807">Transducer</keyword>
<dbReference type="PRINTS" id="PR01830">
    <property type="entry name" value="TRACEAMINER"/>
</dbReference>
<evidence type="ECO:0000259" key="16">
    <source>
        <dbReference type="PROSITE" id="PS50262"/>
    </source>
</evidence>
<evidence type="ECO:0000256" key="14">
    <source>
        <dbReference type="RuleBase" id="RU000688"/>
    </source>
</evidence>
<evidence type="ECO:0000256" key="15">
    <source>
        <dbReference type="SAM" id="Phobius"/>
    </source>
</evidence>
<comment type="similarity">
    <text evidence="14">Belongs to the G-protein coupled receptor 1 family.</text>
</comment>
<keyword evidence="4 14" id="KW-0812">Transmembrane</keyword>
<feature type="domain" description="G-protein coupled receptors family 1 profile" evidence="16">
    <location>
        <begin position="39"/>
        <end position="303"/>
    </location>
</feature>
<dbReference type="InterPro" id="IPR017452">
    <property type="entry name" value="GPCR_Rhodpsn_7TM"/>
</dbReference>
<evidence type="ECO:0000313" key="18">
    <source>
        <dbReference type="Proteomes" id="UP000233220"/>
    </source>
</evidence>
<dbReference type="SUPFAM" id="SSF81321">
    <property type="entry name" value="Family A G protein-coupled receptor-like"/>
    <property type="match status" value="2"/>
</dbReference>
<dbReference type="GeneTree" id="ENSGT00950000182934"/>
<dbReference type="SMART" id="SM01381">
    <property type="entry name" value="7TM_GPCR_Srsx"/>
    <property type="match status" value="1"/>
</dbReference>
<accession>A0A2K6UMN9</accession>
<dbReference type="Gene3D" id="1.20.1070.10">
    <property type="entry name" value="Rhodopsin 7-helix transmembrane proteins"/>
    <property type="match status" value="2"/>
</dbReference>
<evidence type="ECO:0000256" key="8">
    <source>
        <dbReference type="ARBA" id="ARBA00023136"/>
    </source>
</evidence>
<feature type="transmembrane region" description="Helical" evidence="15">
    <location>
        <begin position="23"/>
        <end position="47"/>
    </location>
</feature>
<evidence type="ECO:0000256" key="1">
    <source>
        <dbReference type="ARBA" id="ARBA00004477"/>
    </source>
</evidence>
<keyword evidence="3" id="KW-1003">Cell membrane</keyword>
<feature type="transmembrane region" description="Helical" evidence="15">
    <location>
        <begin position="252"/>
        <end position="276"/>
    </location>
</feature>
<reference evidence="17" key="1">
    <citation type="submission" date="2025-08" db="UniProtKB">
        <authorList>
            <consortium name="Ensembl"/>
        </authorList>
    </citation>
    <scope>IDENTIFICATION</scope>
</reference>
<dbReference type="Pfam" id="PF00001">
    <property type="entry name" value="7tm_1"/>
    <property type="match status" value="2"/>
</dbReference>
<sequence length="427" mass="49253">MPFCHNIINISCVKNNWSNDVRAFLYSLMVLIILTTLVGNLIVIISISHFKQLHTPTNWLIHSMATVDFLLGCLVMPYSMVRSVEHCWYFGEVFCKIHTSTDIMLSSASIFHLSFISIDRYYAVCDPLRYKVRISILVICVMIFISWSVPAIFAFGMIFLELNFKGVEDIYYKHVHCRGGCSVFFSKISGVLAFMTSFYIPGSIMLCVYYRIYLIAKGQARSINDGNQKLQIGLEMKNGISPSKERKAAKTLGIVMGVFLVCWCPFFVCTVMDPFLHYTIPLALNDVLIWFGYLNSTFNPMVYAFFYPWFRKALKMILSGTIFQKDSSRLKKDKKAAKTLGIVMGVFLLCWFPCFFTILLDPFLNFSTPVVLFDALTWFGYFNSTCNPLIYGFFYPWFRRALKYILLGKIFSSRFHNTNLCIQKESE</sequence>
<dbReference type="GO" id="GO:0005886">
    <property type="term" value="C:plasma membrane"/>
    <property type="evidence" value="ECO:0007669"/>
    <property type="project" value="UniProtKB-SubCell"/>
</dbReference>
<dbReference type="CDD" id="cd15314">
    <property type="entry name" value="7tmA_TAAR1"/>
    <property type="match status" value="1"/>
</dbReference>
<dbReference type="InterPro" id="IPR009132">
    <property type="entry name" value="TAAR_fam"/>
</dbReference>
<keyword evidence="6 15" id="KW-1133">Transmembrane helix</keyword>
<reference evidence="17" key="2">
    <citation type="submission" date="2025-09" db="UniProtKB">
        <authorList>
            <consortium name="Ensembl"/>
        </authorList>
    </citation>
    <scope>IDENTIFICATION</scope>
</reference>
<feature type="transmembrane region" description="Helical" evidence="15">
    <location>
        <begin position="192"/>
        <end position="212"/>
    </location>
</feature>
<proteinExistence type="inferred from homology"/>
<dbReference type="InterPro" id="IPR009133">
    <property type="entry name" value="TAAR1"/>
</dbReference>
<feature type="domain" description="G-protein coupled receptors family 1 profile" evidence="16">
    <location>
        <begin position="321"/>
        <end position="391"/>
    </location>
</feature>
<dbReference type="GO" id="GO:0007193">
    <property type="term" value="P:adenylate cyclase-inhibiting G protein-coupled receptor signaling pathway"/>
    <property type="evidence" value="ECO:0007669"/>
    <property type="project" value="Ensembl"/>
</dbReference>
<protein>
    <recommendedName>
        <fullName evidence="13">Trace amine-associated receptor 1</fullName>
    </recommendedName>
</protein>
<keyword evidence="7 14" id="KW-0297">G-protein coupled receptor</keyword>
<feature type="transmembrane region" description="Helical" evidence="15">
    <location>
        <begin position="339"/>
        <end position="358"/>
    </location>
</feature>
<dbReference type="FunFam" id="1.20.1070.10:FF:000030">
    <property type="entry name" value="trace amine-associated receptor 1"/>
    <property type="match status" value="1"/>
</dbReference>
<keyword evidence="18" id="KW-1185">Reference proteome</keyword>
<evidence type="ECO:0000256" key="6">
    <source>
        <dbReference type="ARBA" id="ARBA00022989"/>
    </source>
</evidence>
<dbReference type="PROSITE" id="PS50262">
    <property type="entry name" value="G_PROTEIN_RECEP_F1_2"/>
    <property type="match status" value="2"/>
</dbReference>
<dbReference type="PANTHER" id="PTHR24249">
    <property type="entry name" value="HISTAMINE RECEPTOR-RELATED G-PROTEIN COUPLED RECEPTOR"/>
    <property type="match status" value="1"/>
</dbReference>
<dbReference type="Proteomes" id="UP000233220">
    <property type="component" value="Unplaced"/>
</dbReference>
<evidence type="ECO:0000256" key="5">
    <source>
        <dbReference type="ARBA" id="ARBA00022824"/>
    </source>
</evidence>
<dbReference type="PRINTS" id="PR01831">
    <property type="entry name" value="TRACEAMINE1R"/>
</dbReference>
<evidence type="ECO:0000256" key="11">
    <source>
        <dbReference type="ARBA" id="ARBA00023180"/>
    </source>
</evidence>
<evidence type="ECO:0000256" key="3">
    <source>
        <dbReference type="ARBA" id="ARBA00022475"/>
    </source>
</evidence>
<evidence type="ECO:0000256" key="10">
    <source>
        <dbReference type="ARBA" id="ARBA00023170"/>
    </source>
</evidence>
<organism evidence="17 18">
    <name type="scientific">Saimiri boliviensis boliviensis</name>
    <name type="common">Bolivian squirrel monkey</name>
    <dbReference type="NCBI Taxonomy" id="39432"/>
    <lineage>
        <taxon>Eukaryota</taxon>
        <taxon>Metazoa</taxon>
        <taxon>Chordata</taxon>
        <taxon>Craniata</taxon>
        <taxon>Vertebrata</taxon>
        <taxon>Euteleostomi</taxon>
        <taxon>Mammalia</taxon>
        <taxon>Eutheria</taxon>
        <taxon>Euarchontoglires</taxon>
        <taxon>Primates</taxon>
        <taxon>Haplorrhini</taxon>
        <taxon>Platyrrhini</taxon>
        <taxon>Cebidae</taxon>
        <taxon>Saimiriinae</taxon>
        <taxon>Saimiri</taxon>
    </lineage>
</organism>
<feature type="transmembrane region" description="Helical" evidence="15">
    <location>
        <begin position="134"/>
        <end position="160"/>
    </location>
</feature>
<evidence type="ECO:0000313" key="17">
    <source>
        <dbReference type="Ensembl" id="ENSSBOP00000033170.1"/>
    </source>
</evidence>
<evidence type="ECO:0000256" key="7">
    <source>
        <dbReference type="ARBA" id="ARBA00023040"/>
    </source>
</evidence>
<dbReference type="OMA" id="GEFRYRT"/>
<evidence type="ECO:0000256" key="12">
    <source>
        <dbReference type="ARBA" id="ARBA00023224"/>
    </source>
</evidence>
<feature type="transmembrane region" description="Helical" evidence="15">
    <location>
        <begin position="59"/>
        <end position="80"/>
    </location>
</feature>
<comment type="subcellular location">
    <subcellularLocation>
        <location evidence="2">Cell membrane</location>
        <topology evidence="2">Multi-pass membrane protein</topology>
    </subcellularLocation>
    <subcellularLocation>
        <location evidence="1">Endoplasmic reticulum membrane</location>
        <topology evidence="1">Multi-pass membrane protein</topology>
    </subcellularLocation>
</comment>
<dbReference type="PROSITE" id="PS00237">
    <property type="entry name" value="G_PROTEIN_RECEP_F1_1"/>
    <property type="match status" value="1"/>
</dbReference>
<dbReference type="PRINTS" id="PR00237">
    <property type="entry name" value="GPCRRHODOPSN"/>
</dbReference>
<dbReference type="PANTHER" id="PTHR24249:SF415">
    <property type="entry name" value="TRACE AMINE-ASSOCIATED RECEPTOR 1"/>
    <property type="match status" value="1"/>
</dbReference>
<gene>
    <name evidence="17" type="primary">TAAR1</name>
</gene>